<feature type="domain" description="Right handed beta helix" evidence="4">
    <location>
        <begin position="340"/>
        <end position="427"/>
    </location>
</feature>
<dbReference type="OrthoDB" id="3799348at2"/>
<feature type="region of interest" description="Disordered" evidence="2">
    <location>
        <begin position="26"/>
        <end position="50"/>
    </location>
</feature>
<dbReference type="InterPro" id="IPR012334">
    <property type="entry name" value="Pectin_lyas_fold"/>
</dbReference>
<feature type="domain" description="Right handed beta helix" evidence="4">
    <location>
        <begin position="437"/>
        <end position="571"/>
    </location>
</feature>
<organism evidence="5 6">
    <name type="scientific">Cellulomonas aerilata</name>
    <dbReference type="NCBI Taxonomy" id="515326"/>
    <lineage>
        <taxon>Bacteria</taxon>
        <taxon>Bacillati</taxon>
        <taxon>Actinomycetota</taxon>
        <taxon>Actinomycetes</taxon>
        <taxon>Micrococcales</taxon>
        <taxon>Cellulomonadaceae</taxon>
        <taxon>Cellulomonas</taxon>
    </lineage>
</organism>
<reference evidence="5 6" key="1">
    <citation type="submission" date="2019-07" db="EMBL/GenBank/DDBJ databases">
        <title>Whole genome shotgun sequence of Cellulomonas aerilata NBRC 106308.</title>
        <authorList>
            <person name="Hosoyama A."/>
            <person name="Uohara A."/>
            <person name="Ohji S."/>
            <person name="Ichikawa N."/>
        </authorList>
    </citation>
    <scope>NUCLEOTIDE SEQUENCE [LARGE SCALE GENOMIC DNA]</scope>
    <source>
        <strain evidence="5 6">NBRC 106308</strain>
    </source>
</reference>
<accession>A0A512DEN9</accession>
<feature type="chain" id="PRO_5021804700" description="Right handed beta helix domain-containing protein" evidence="3">
    <location>
        <begin position="31"/>
        <end position="684"/>
    </location>
</feature>
<name>A0A512DEN9_9CELL</name>
<evidence type="ECO:0000313" key="5">
    <source>
        <dbReference type="EMBL" id="GEO34943.1"/>
    </source>
</evidence>
<dbReference type="InterPro" id="IPR006311">
    <property type="entry name" value="TAT_signal"/>
</dbReference>
<gene>
    <name evidence="5" type="ORF">CAE01nite_26680</name>
</gene>
<keyword evidence="3" id="KW-0732">Signal</keyword>
<dbReference type="AlphaFoldDB" id="A0A512DEN9"/>
<evidence type="ECO:0000313" key="6">
    <source>
        <dbReference type="Proteomes" id="UP000321181"/>
    </source>
</evidence>
<dbReference type="InterPro" id="IPR006626">
    <property type="entry name" value="PbH1"/>
</dbReference>
<feature type="signal peptide" evidence="3">
    <location>
        <begin position="1"/>
        <end position="30"/>
    </location>
</feature>
<dbReference type="SUPFAM" id="SSF51126">
    <property type="entry name" value="Pectin lyase-like"/>
    <property type="match status" value="1"/>
</dbReference>
<comment type="caution">
    <text evidence="5">The sequence shown here is derived from an EMBL/GenBank/DDBJ whole genome shotgun (WGS) entry which is preliminary data.</text>
</comment>
<dbReference type="InterPro" id="IPR051550">
    <property type="entry name" value="SCF-Subunits/Alg-Epimerases"/>
</dbReference>
<evidence type="ECO:0000256" key="3">
    <source>
        <dbReference type="SAM" id="SignalP"/>
    </source>
</evidence>
<keyword evidence="6" id="KW-1185">Reference proteome</keyword>
<dbReference type="RefSeq" id="WP_146905419.1">
    <property type="nucleotide sequence ID" value="NZ_BAAARM010000001.1"/>
</dbReference>
<evidence type="ECO:0000256" key="1">
    <source>
        <dbReference type="ARBA" id="ARBA00022737"/>
    </source>
</evidence>
<proteinExistence type="predicted"/>
<dbReference type="Gene3D" id="2.160.20.10">
    <property type="entry name" value="Single-stranded right-handed beta-helix, Pectin lyase-like"/>
    <property type="match status" value="2"/>
</dbReference>
<evidence type="ECO:0000256" key="2">
    <source>
        <dbReference type="SAM" id="MobiDB-lite"/>
    </source>
</evidence>
<dbReference type="PROSITE" id="PS51318">
    <property type="entry name" value="TAT"/>
    <property type="match status" value="1"/>
</dbReference>
<keyword evidence="1" id="KW-0677">Repeat</keyword>
<sequence>MSRRRPALRRLSGTALAVATLVAGATPASAADGTSPTPAPTAAESAAQDRAASDDEAVAGIVDYPGNPVTEPALVADEEDRLADVQTVGRMIQWGKLPVLGAYRLSTGSAYTLVLTRRSEPYVLADLLELGPQTFVREPDGAYILMENIVVQPGARLVLSDTGPLTIRMASDTDRFVSIVNLGGELEIVGTKASPVTLTSWNRDGGQVDTATEDGRAYVRSVGGKVTLERATFSNLGFWSGRTGGVALTGVDRPSEGALEEYGRDLGDAVATNNHANGIDVRYGTVPATSAPVVDPAAPQGADSLTAATDGSPVEGLLPVGTLPVPYTDDEDPEYSYVSAKVENVTFDGNAFGLFVSSANGVDISRSTIKNSMVDGLVMHRYVVNAAIADTVSSDNAGHGIVMARATTGIVVSGVTSRRNGGSGVVVRGAALASGPSATGMPVGDYGNNSISNSRTDENARFGIEIIGGRNISLSSNDVTGNDMGIVVREAASDVTLVGNHVEDNLRHAIALRDAATDVEITGNVISGALTGVYVRDSAALVERNTVNRVTNHAVTVTGATTGTVVTENTISGRGPSAVDVKRADAVQVGENDASTWVSTKPFWTHVRNALQPLTIMWLSLALVLIATALKGTRHRMRGLQHPYEAQRRLAELVEPPVVPAVVPRDGTQLAAGRHGSADAGGAA</sequence>
<protein>
    <recommendedName>
        <fullName evidence="4">Right handed beta helix domain-containing protein</fullName>
    </recommendedName>
</protein>
<evidence type="ECO:0000259" key="4">
    <source>
        <dbReference type="Pfam" id="PF13229"/>
    </source>
</evidence>
<dbReference type="SMART" id="SM00710">
    <property type="entry name" value="PbH1"/>
    <property type="match status" value="11"/>
</dbReference>
<dbReference type="PANTHER" id="PTHR22990:SF15">
    <property type="entry name" value="F-BOX ONLY PROTEIN 10"/>
    <property type="match status" value="1"/>
</dbReference>
<dbReference type="EMBL" id="BJYY01000016">
    <property type="protein sequence ID" value="GEO34943.1"/>
    <property type="molecule type" value="Genomic_DNA"/>
</dbReference>
<dbReference type="Proteomes" id="UP000321181">
    <property type="component" value="Unassembled WGS sequence"/>
</dbReference>
<dbReference type="InterPro" id="IPR039448">
    <property type="entry name" value="Beta_helix"/>
</dbReference>
<dbReference type="PANTHER" id="PTHR22990">
    <property type="entry name" value="F-BOX ONLY PROTEIN"/>
    <property type="match status" value="1"/>
</dbReference>
<dbReference type="Pfam" id="PF13229">
    <property type="entry name" value="Beta_helix"/>
    <property type="match status" value="2"/>
</dbReference>
<dbReference type="InterPro" id="IPR011050">
    <property type="entry name" value="Pectin_lyase_fold/virulence"/>
</dbReference>